<dbReference type="GO" id="GO:0008449">
    <property type="term" value="F:N-acetylglucosamine-6-sulfatase activity"/>
    <property type="evidence" value="ECO:0007669"/>
    <property type="project" value="TreeGrafter"/>
</dbReference>
<sequence length="77" mass="9092">MGLVKNSKFYNYTINLNGDRVKYGDLLRTESWNYAPNPDKQWLLQRTGKMEPVHVAFTDLLHRRRMQTLQSVDEGVH</sequence>
<proteinExistence type="inferred from homology"/>
<evidence type="ECO:0000313" key="2">
    <source>
        <dbReference type="EMBL" id="VDM84844.1"/>
    </source>
</evidence>
<organism evidence="2 3">
    <name type="scientific">Strongylus vulgaris</name>
    <name type="common">Blood worm</name>
    <dbReference type="NCBI Taxonomy" id="40348"/>
    <lineage>
        <taxon>Eukaryota</taxon>
        <taxon>Metazoa</taxon>
        <taxon>Ecdysozoa</taxon>
        <taxon>Nematoda</taxon>
        <taxon>Chromadorea</taxon>
        <taxon>Rhabditida</taxon>
        <taxon>Rhabditina</taxon>
        <taxon>Rhabditomorpha</taxon>
        <taxon>Strongyloidea</taxon>
        <taxon>Strongylidae</taxon>
        <taxon>Strongylus</taxon>
    </lineage>
</organism>
<keyword evidence="3" id="KW-1185">Reference proteome</keyword>
<accession>A0A3P7K0P7</accession>
<feature type="non-terminal residue" evidence="2">
    <location>
        <position position="77"/>
    </location>
</feature>
<reference evidence="2 3" key="1">
    <citation type="submission" date="2018-11" db="EMBL/GenBank/DDBJ databases">
        <authorList>
            <consortium name="Pathogen Informatics"/>
        </authorList>
    </citation>
    <scope>NUCLEOTIDE SEQUENCE [LARGE SCALE GENOMIC DNA]</scope>
</reference>
<gene>
    <name evidence="2" type="ORF">SVUK_LOCUS19842</name>
</gene>
<protein>
    <submittedName>
        <fullName evidence="2">Uncharacterized protein</fullName>
    </submittedName>
</protein>
<dbReference type="PANTHER" id="PTHR43108">
    <property type="entry name" value="N-ACETYLGLUCOSAMINE-6-SULFATASE FAMILY MEMBER"/>
    <property type="match status" value="1"/>
</dbReference>
<dbReference type="AlphaFoldDB" id="A0A3P7K0P7"/>
<evidence type="ECO:0000313" key="3">
    <source>
        <dbReference type="Proteomes" id="UP000270094"/>
    </source>
</evidence>
<comment type="similarity">
    <text evidence="1">Belongs to the sulfatase family.</text>
</comment>
<dbReference type="Proteomes" id="UP000270094">
    <property type="component" value="Unassembled WGS sequence"/>
</dbReference>
<name>A0A3P7K0P7_STRVU</name>
<dbReference type="EMBL" id="UYYB01133731">
    <property type="protein sequence ID" value="VDM84844.1"/>
    <property type="molecule type" value="Genomic_DNA"/>
</dbReference>
<dbReference type="OrthoDB" id="96314at2759"/>
<evidence type="ECO:0000256" key="1">
    <source>
        <dbReference type="ARBA" id="ARBA00008779"/>
    </source>
</evidence>
<dbReference type="PANTHER" id="PTHR43108:SF16">
    <property type="entry name" value="EXTRACELLULAR SULFATASE SULF-1 HOMOLOG"/>
    <property type="match status" value="1"/>
</dbReference>
<dbReference type="GO" id="GO:0005539">
    <property type="term" value="F:glycosaminoglycan binding"/>
    <property type="evidence" value="ECO:0007669"/>
    <property type="project" value="TreeGrafter"/>
</dbReference>